<dbReference type="EMBL" id="CADCVM010000404">
    <property type="protein sequence ID" value="CAA9521462.1"/>
    <property type="molecule type" value="Genomic_DNA"/>
</dbReference>
<dbReference type="AlphaFoldDB" id="A0A6J4TFP6"/>
<evidence type="ECO:0000256" key="1">
    <source>
        <dbReference type="SAM" id="MobiDB-lite"/>
    </source>
</evidence>
<dbReference type="EC" id="3.1.3.1" evidence="2"/>
<organism evidence="2">
    <name type="scientific">uncultured Rubrobacteraceae bacterium</name>
    <dbReference type="NCBI Taxonomy" id="349277"/>
    <lineage>
        <taxon>Bacteria</taxon>
        <taxon>Bacillati</taxon>
        <taxon>Actinomycetota</taxon>
        <taxon>Rubrobacteria</taxon>
        <taxon>Rubrobacterales</taxon>
        <taxon>Rubrobacteraceae</taxon>
        <taxon>environmental samples</taxon>
    </lineage>
</organism>
<feature type="compositionally biased region" description="Basic and acidic residues" evidence="1">
    <location>
        <begin position="172"/>
        <end position="187"/>
    </location>
</feature>
<accession>A0A6J4TFP6</accession>
<keyword evidence="2" id="KW-0378">Hydrolase</keyword>
<gene>
    <name evidence="2" type="ORF">AVDCRST_MAG05-3640</name>
</gene>
<proteinExistence type="predicted"/>
<feature type="compositionally biased region" description="Basic residues" evidence="1">
    <location>
        <begin position="188"/>
        <end position="205"/>
    </location>
</feature>
<feature type="compositionally biased region" description="Basic residues" evidence="1">
    <location>
        <begin position="46"/>
        <end position="57"/>
    </location>
</feature>
<name>A0A6J4TFP6_9ACTN</name>
<feature type="non-terminal residue" evidence="2">
    <location>
        <position position="1"/>
    </location>
</feature>
<protein>
    <submittedName>
        <fullName evidence="2">Alkaline phosphatase</fullName>
        <ecNumber evidence="2">3.1.3.1</ecNumber>
    </submittedName>
</protein>
<feature type="non-terminal residue" evidence="2">
    <location>
        <position position="260"/>
    </location>
</feature>
<feature type="compositionally biased region" description="Basic and acidic residues" evidence="1">
    <location>
        <begin position="250"/>
        <end position="260"/>
    </location>
</feature>
<feature type="region of interest" description="Disordered" evidence="1">
    <location>
        <begin position="1"/>
        <end position="260"/>
    </location>
</feature>
<dbReference type="GO" id="GO:0004035">
    <property type="term" value="F:alkaline phosphatase activity"/>
    <property type="evidence" value="ECO:0007669"/>
    <property type="project" value="UniProtKB-EC"/>
</dbReference>
<sequence length="260" mass="29854">GVGDDNLGLGACERYGPGAGPRDRRPRDAPAGPRTHRALRGDGALRRRPLRGHRRPGRGLGLRGRRGDPRQGRRGRGVGEGRRRHRARRRPRRRPLRRPRRRPPARGARRGRHRRRRRRGRGRGARRGRQRPRGGPGRRRRGPGRLRRGDGRHRLRRRRGRLRRLLLRRGRRPDQGDGHTADAGRDHLHVRRLRAHRRDVGHHLRVAGGGRGPVPPRRRPRRGIRQGGARHGSRPDRRRAAALGRPQGRRASDARHRGGL</sequence>
<feature type="compositionally biased region" description="Basic and acidic residues" evidence="1">
    <location>
        <begin position="65"/>
        <end position="81"/>
    </location>
</feature>
<evidence type="ECO:0000313" key="2">
    <source>
        <dbReference type="EMBL" id="CAA9521462.1"/>
    </source>
</evidence>
<reference evidence="2" key="1">
    <citation type="submission" date="2020-02" db="EMBL/GenBank/DDBJ databases">
        <authorList>
            <person name="Meier V. D."/>
        </authorList>
    </citation>
    <scope>NUCLEOTIDE SEQUENCE</scope>
    <source>
        <strain evidence="2">AVDCRST_MAG05</strain>
    </source>
</reference>
<feature type="compositionally biased region" description="Basic residues" evidence="1">
    <location>
        <begin position="82"/>
        <end position="171"/>
    </location>
</feature>